<dbReference type="Proteomes" id="UP001310594">
    <property type="component" value="Unassembled WGS sequence"/>
</dbReference>
<feature type="compositionally biased region" description="Low complexity" evidence="1">
    <location>
        <begin position="744"/>
        <end position="758"/>
    </location>
</feature>
<evidence type="ECO:0000256" key="3">
    <source>
        <dbReference type="SAM" id="SignalP"/>
    </source>
</evidence>
<feature type="compositionally biased region" description="Polar residues" evidence="1">
    <location>
        <begin position="636"/>
        <end position="655"/>
    </location>
</feature>
<feature type="region of interest" description="Disordered" evidence="1">
    <location>
        <begin position="1436"/>
        <end position="1461"/>
    </location>
</feature>
<protein>
    <recommendedName>
        <fullName evidence="6">Hyphally-regulated cell wall protein N-terminal domain-containing protein</fullName>
    </recommendedName>
</protein>
<feature type="region of interest" description="Disordered" evidence="1">
    <location>
        <begin position="80"/>
        <end position="110"/>
    </location>
</feature>
<feature type="compositionally biased region" description="Polar residues" evidence="1">
    <location>
        <begin position="97"/>
        <end position="110"/>
    </location>
</feature>
<keyword evidence="3" id="KW-0732">Signal</keyword>
<feature type="signal peptide" evidence="3">
    <location>
        <begin position="1"/>
        <end position="22"/>
    </location>
</feature>
<feature type="compositionally biased region" description="Polar residues" evidence="1">
    <location>
        <begin position="835"/>
        <end position="853"/>
    </location>
</feature>
<keyword evidence="2" id="KW-0812">Transmembrane</keyword>
<feature type="compositionally biased region" description="Polar residues" evidence="1">
    <location>
        <begin position="759"/>
        <end position="771"/>
    </location>
</feature>
<evidence type="ECO:0000256" key="1">
    <source>
        <dbReference type="SAM" id="MobiDB-lite"/>
    </source>
</evidence>
<keyword evidence="2" id="KW-1133">Transmembrane helix</keyword>
<feature type="compositionally biased region" description="Low complexity" evidence="1">
    <location>
        <begin position="1448"/>
        <end position="1461"/>
    </location>
</feature>
<proteinExistence type="predicted"/>
<feature type="compositionally biased region" description="Pro residues" evidence="1">
    <location>
        <begin position="705"/>
        <end position="715"/>
    </location>
</feature>
<feature type="compositionally biased region" description="Low complexity" evidence="1">
    <location>
        <begin position="772"/>
        <end position="783"/>
    </location>
</feature>
<feature type="compositionally biased region" description="Low complexity" evidence="1">
    <location>
        <begin position="80"/>
        <end position="96"/>
    </location>
</feature>
<feature type="compositionally biased region" description="Low complexity" evidence="1">
    <location>
        <begin position="685"/>
        <end position="698"/>
    </location>
</feature>
<feature type="transmembrane region" description="Helical" evidence="2">
    <location>
        <begin position="1472"/>
        <end position="1492"/>
    </location>
</feature>
<comment type="caution">
    <text evidence="4">The sequence shown here is derived from an EMBL/GenBank/DDBJ whole genome shotgun (WGS) entry which is preliminary data.</text>
</comment>
<feature type="chain" id="PRO_5042837911" description="Hyphally-regulated cell wall protein N-terminal domain-containing protein" evidence="3">
    <location>
        <begin position="23"/>
        <end position="1493"/>
    </location>
</feature>
<dbReference type="EMBL" id="JAVRQU010000012">
    <property type="protein sequence ID" value="KAK5696853.1"/>
    <property type="molecule type" value="Genomic_DNA"/>
</dbReference>
<evidence type="ECO:0008006" key="6">
    <source>
        <dbReference type="Google" id="ProtNLM"/>
    </source>
</evidence>
<feature type="compositionally biased region" description="Low complexity" evidence="1">
    <location>
        <begin position="619"/>
        <end position="632"/>
    </location>
</feature>
<gene>
    <name evidence="4" type="ORF">LTR97_008159</name>
</gene>
<accession>A0AAN7W037</accession>
<feature type="compositionally biased region" description="Polar residues" evidence="1">
    <location>
        <begin position="1436"/>
        <end position="1447"/>
    </location>
</feature>
<reference evidence="4" key="1">
    <citation type="submission" date="2023-08" db="EMBL/GenBank/DDBJ databases">
        <title>Black Yeasts Isolated from many extreme environments.</title>
        <authorList>
            <person name="Coleine C."/>
            <person name="Stajich J.E."/>
            <person name="Selbmann L."/>
        </authorList>
    </citation>
    <scope>NUCLEOTIDE SEQUENCE</scope>
    <source>
        <strain evidence="4">CCFEE 5810</strain>
    </source>
</reference>
<keyword evidence="2" id="KW-0472">Membrane</keyword>
<evidence type="ECO:0000256" key="2">
    <source>
        <dbReference type="SAM" id="Phobius"/>
    </source>
</evidence>
<feature type="compositionally biased region" description="Polar residues" evidence="1">
    <location>
        <begin position="719"/>
        <end position="743"/>
    </location>
</feature>
<name>A0AAN7W037_9PEZI</name>
<feature type="region of interest" description="Disordered" evidence="1">
    <location>
        <begin position="600"/>
        <end position="855"/>
    </location>
</feature>
<evidence type="ECO:0000313" key="5">
    <source>
        <dbReference type="Proteomes" id="UP001310594"/>
    </source>
</evidence>
<evidence type="ECO:0000313" key="4">
    <source>
        <dbReference type="EMBL" id="KAK5696853.1"/>
    </source>
</evidence>
<organism evidence="4 5">
    <name type="scientific">Elasticomyces elasticus</name>
    <dbReference type="NCBI Taxonomy" id="574655"/>
    <lineage>
        <taxon>Eukaryota</taxon>
        <taxon>Fungi</taxon>
        <taxon>Dikarya</taxon>
        <taxon>Ascomycota</taxon>
        <taxon>Pezizomycotina</taxon>
        <taxon>Dothideomycetes</taxon>
        <taxon>Dothideomycetidae</taxon>
        <taxon>Mycosphaerellales</taxon>
        <taxon>Teratosphaeriaceae</taxon>
        <taxon>Elasticomyces</taxon>
    </lineage>
</organism>
<sequence length="1493" mass="149401">MGHIRFGGFRTLVNLSLWTALGSSSTTYGNGSYSISSAFASTRTSNVSSIRSTLNSSTLSFSTLSSSTLSSSSISLGTEVPLNSSSTSSSQIDTSDAGTTGSNDAETSVSSNAAGGIGSYIAQGLGDSGVTASTSRNGTSTATSSQFTDDSTAIDTLSYVPGTQANFSNASNSSTPLQTYSSSNGSSILADQNTTTTGTGSKTTTIYGVLGTGANTATITQAPTWNNASISGPSTNYATYGNHTFLTICPDNSTSCMSQCVSMVNLCGDEYDTWSSSNSIYQKSIIGTGTTPSSAYSTTTYTESDWTLHSFERSWSTYYDYYTAGPAVVTRTSCDISACALSTLTYTSSYTITSTHYAVYAVGGTGVPTETVTIHPAPISVFSEQSNYPWSVPIPTCSPSYWLSACSYSGQGDRCTITGGSVQLLYWPAKATATANGTFANSTASPTITGMVTATARGITMVSPSVYISFETVYAVNNLGETIGKPRTADIMAFNPEEISSVQGGDRRSATDQYGSEYLSYWGDSPFNYADITWPVPATAYLQQPRCFLMSQDGSDTGGCPIILDDYNPVLVVPAAVRGLDPAWASCALDWEGLYDPPSALQPASSADGPSVPVPTIQSTTSTSDPKPTSEPAEPGSSTTIRGPSQTPGVSSITPVPTPVDPSTIDGLAPTSLPTDPSPSEPADDPSTTPQQQPTGQPISDPPSDDPTPTTPSPGQPADNPSSEPQQQPTGQPISDPQPGDSTSKAASPSQPADDPSSNTEQQPTGQQIANSPSGDPTSTPSQPDDDPSSETQQPSSGSNDPVPAPADPASRPISADPSPGSGAGGLPSAGPTSNAGGDNTGSTPSDHTTTLPSPIIVGSGSNALTIAPASSSNVIIVGGNGQDSITLQPGASTEINSTPLSVDGSGNVIVGSTPGSSPTPVAVIGTDTIRPNPSGSGVAVGSGIISPGQATTIQGSDGPATVSVNDQGVVIVASAGTTQSLALNDDPQGVPQITTVSFGSGAAATLNQPADAAASTIAIAPDGGFVNTGAANSDSSDSTPANALQVLSAAQAADSSSVVLTGSAGQAFTALASEGNIVIGTATIADGQVTSIAGLGVVSLGPSGLVVPGGAQATGLIPTAAAVLTNSAGQTLTAADLGGSVAIGSVTLTDGQTTSIAGLGTVVANSNGLVLNGQTVPFTAVATLGPQLNEAGAAITVATFAVDGRTYTAYESMNGGSVVLDGTTLSQGQVVTIGSQTIKVESNGLAIVSAGRTTTAPFMTTRLPSVTEATFVVDGRTYTAYEDLSGDGVVLDGTTLSEGQVITIGGQVVSVENDGLAIVDAGRTTTASFMATQLPSSGILEVEAQITAGSTILTAFQIAGHSGSVVVDGKTLSIGGPEITVSGEVISLASNGLVVHGVGETGSETLAFSSVTVTDPESELGLMASGLGPWSSGTLEISTTSDGATQGTSPTGLSSPTSTGAGLASVEQHGVLFTVTFATFWAIAFCLPFAAM</sequence>